<feature type="transmembrane region" description="Helical" evidence="1">
    <location>
        <begin position="65"/>
        <end position="85"/>
    </location>
</feature>
<keyword evidence="1" id="KW-0472">Membrane</keyword>
<sequence length="202" mass="20356">MTTGEIRGRNTAWTAAGDLVRVLAGIAVPVGGLLYGPVGIALLSLVLLGTVLPRAIGLDGPVDPAIGLTLSAAAWISLLDLYALASWLDLVVHLVATAALTILACALLVFLGALPVPGAMLARSTGAGARHDGSGLSRPRLGGVVTATALGVLLSLLWEVGEWAGATLVDESINVGYRDTLGDLVAGGVGALLAGLFLVRRP</sequence>
<feature type="transmembrane region" description="Helical" evidence="1">
    <location>
        <begin position="91"/>
        <end position="120"/>
    </location>
</feature>
<accession>A0A163R4R3</accession>
<keyword evidence="1" id="KW-1133">Transmembrane helix</keyword>
<dbReference type="AlphaFoldDB" id="A0A163R4R3"/>
<dbReference type="Proteomes" id="UP000076447">
    <property type="component" value="Unassembled WGS sequence"/>
</dbReference>
<dbReference type="OrthoDB" id="3790530at2"/>
<dbReference type="STRING" id="43678.OJAG_24350"/>
<dbReference type="Pfam" id="PF09997">
    <property type="entry name" value="DUF2238"/>
    <property type="match status" value="1"/>
</dbReference>
<dbReference type="RefSeq" id="WP_068708844.1">
    <property type="nucleotide sequence ID" value="NZ_LRIE01000076.1"/>
</dbReference>
<reference evidence="2 3" key="1">
    <citation type="submission" date="2016-01" db="EMBL/GenBank/DDBJ databases">
        <title>Genome sequence of Oerskovia enterophila VJag, an agar and cellulose degrading bacterium.</title>
        <authorList>
            <person name="Poehlein A."/>
            <person name="Jag V."/>
            <person name="Bengelsdorf F."/>
            <person name="Duerre P."/>
            <person name="Daniel R."/>
        </authorList>
    </citation>
    <scope>NUCLEOTIDE SEQUENCE [LARGE SCALE GENOMIC DNA]</scope>
    <source>
        <strain evidence="2 3">VJag</strain>
    </source>
</reference>
<feature type="transmembrane region" description="Helical" evidence="1">
    <location>
        <begin position="181"/>
        <end position="199"/>
    </location>
</feature>
<name>A0A163R4R3_9CELL</name>
<gene>
    <name evidence="2" type="ORF">OJAG_24350</name>
</gene>
<evidence type="ECO:0000313" key="2">
    <source>
        <dbReference type="EMBL" id="KZM34855.1"/>
    </source>
</evidence>
<evidence type="ECO:0000256" key="1">
    <source>
        <dbReference type="SAM" id="Phobius"/>
    </source>
</evidence>
<feature type="transmembrane region" description="Helical" evidence="1">
    <location>
        <begin position="33"/>
        <end position="53"/>
    </location>
</feature>
<keyword evidence="1" id="KW-0812">Transmembrane</keyword>
<proteinExistence type="predicted"/>
<evidence type="ECO:0000313" key="3">
    <source>
        <dbReference type="Proteomes" id="UP000076447"/>
    </source>
</evidence>
<dbReference type="InterPro" id="IPR014509">
    <property type="entry name" value="YjdF-like"/>
</dbReference>
<protein>
    <submittedName>
        <fullName evidence="2">Uncharacterized protein</fullName>
    </submittedName>
</protein>
<organism evidence="2 3">
    <name type="scientific">Oerskovia enterophila</name>
    <dbReference type="NCBI Taxonomy" id="43678"/>
    <lineage>
        <taxon>Bacteria</taxon>
        <taxon>Bacillati</taxon>
        <taxon>Actinomycetota</taxon>
        <taxon>Actinomycetes</taxon>
        <taxon>Micrococcales</taxon>
        <taxon>Cellulomonadaceae</taxon>
        <taxon>Oerskovia</taxon>
    </lineage>
</organism>
<dbReference type="PATRIC" id="fig|43678.3.peg.2544"/>
<comment type="caution">
    <text evidence="2">The sequence shown here is derived from an EMBL/GenBank/DDBJ whole genome shotgun (WGS) entry which is preliminary data.</text>
</comment>
<dbReference type="EMBL" id="LRIE01000076">
    <property type="protein sequence ID" value="KZM34855.1"/>
    <property type="molecule type" value="Genomic_DNA"/>
</dbReference>